<dbReference type="AlphaFoldDB" id="A0A8H6ZG58"/>
<accession>A0A8H6ZG58</accession>
<dbReference type="Gene3D" id="3.30.559.10">
    <property type="entry name" value="Chloramphenicol acetyltransferase-like domain"/>
    <property type="match status" value="2"/>
</dbReference>
<dbReference type="Proteomes" id="UP000623467">
    <property type="component" value="Unassembled WGS sequence"/>
</dbReference>
<dbReference type="EMBL" id="JACAZH010000001">
    <property type="protein sequence ID" value="KAF7376807.1"/>
    <property type="molecule type" value="Genomic_DNA"/>
</dbReference>
<dbReference type="OrthoDB" id="21502at2759"/>
<dbReference type="InterPro" id="IPR023213">
    <property type="entry name" value="CAT-like_dom_sf"/>
</dbReference>
<evidence type="ECO:0000313" key="1">
    <source>
        <dbReference type="EMBL" id="KAF7376807.1"/>
    </source>
</evidence>
<protein>
    <submittedName>
        <fullName evidence="1">Uncharacterized protein</fullName>
    </submittedName>
</protein>
<proteinExistence type="predicted"/>
<comment type="caution">
    <text evidence="1">The sequence shown here is derived from an EMBL/GenBank/DDBJ whole genome shotgun (WGS) entry which is preliminary data.</text>
</comment>
<evidence type="ECO:0000313" key="2">
    <source>
        <dbReference type="Proteomes" id="UP000623467"/>
    </source>
</evidence>
<gene>
    <name evidence="1" type="ORF">MSAN_00098100</name>
</gene>
<keyword evidence="2" id="KW-1185">Reference proteome</keyword>
<reference evidence="1" key="1">
    <citation type="submission" date="2020-05" db="EMBL/GenBank/DDBJ databases">
        <title>Mycena genomes resolve the evolution of fungal bioluminescence.</title>
        <authorList>
            <person name="Tsai I.J."/>
        </authorList>
    </citation>
    <scope>NUCLEOTIDE SEQUENCE</scope>
    <source>
        <strain evidence="1">160909Yilan</strain>
    </source>
</reference>
<sequence>MGSNPEPTPPPPGFRIIPCTGVDLSLRREMAPMGLVINARLDPSRMETTLWTLMEHKFPRAGSRVACRNGVYELQIPETFDSQNPPFVFTVRNHPGLYQRDGRPELPLGLTGLKPCMIPDPELACLFQTPTCPRSLDDFIQSNVPSVHIHITVFDDFTFLGFIAPHIVIDGIGIATLLHAWTELLRGDDIDTIQGMEWDAQPLAPFSSGPVTSDAPRGFLRPSAAALGSQKVQESMKDESDAKDVPPLRACAEGSAEYVGSGDVLSAWWFKTIYGDRRLTDHTPIHIHMVKNLRGMPIFANDAPLAEPYINNLILTIPIPPIPASAFQTESLAAVALRIRRTILAYNNDLEAVRADLRWRCAGSGSNNGQGLLMCPPGAEWAFQTDLRSAKLGELDFSGAVIGKNAPKTAPVQVVFVYLFMCTEPPFAFREGLAVVMEDAEAVWMSATRGEKEWEKIKQAGEIEFTDSRLL</sequence>
<name>A0A8H6ZG58_9AGAR</name>
<organism evidence="1 2">
    <name type="scientific">Mycena sanguinolenta</name>
    <dbReference type="NCBI Taxonomy" id="230812"/>
    <lineage>
        <taxon>Eukaryota</taxon>
        <taxon>Fungi</taxon>
        <taxon>Dikarya</taxon>
        <taxon>Basidiomycota</taxon>
        <taxon>Agaricomycotina</taxon>
        <taxon>Agaricomycetes</taxon>
        <taxon>Agaricomycetidae</taxon>
        <taxon>Agaricales</taxon>
        <taxon>Marasmiineae</taxon>
        <taxon>Mycenaceae</taxon>
        <taxon>Mycena</taxon>
    </lineage>
</organism>